<evidence type="ECO:0000313" key="2">
    <source>
        <dbReference type="Proteomes" id="UP001607302"/>
    </source>
</evidence>
<accession>A0ABD2AJC5</accession>
<comment type="caution">
    <text evidence="1">The sequence shown here is derived from an EMBL/GenBank/DDBJ whole genome shotgun (WGS) entry which is preliminary data.</text>
</comment>
<reference evidence="1 2" key="1">
    <citation type="journal article" date="2024" name="Ann. Entomol. Soc. Am.">
        <title>Genomic analyses of the southern and eastern yellowjacket wasps (Hymenoptera: Vespidae) reveal evolutionary signatures of social life.</title>
        <authorList>
            <person name="Catto M.A."/>
            <person name="Caine P.B."/>
            <person name="Orr S.E."/>
            <person name="Hunt B.G."/>
            <person name="Goodisman M.A.D."/>
        </authorList>
    </citation>
    <scope>NUCLEOTIDE SEQUENCE [LARGE SCALE GENOMIC DNA]</scope>
    <source>
        <strain evidence="1">233</strain>
        <tissue evidence="1">Head and thorax</tissue>
    </source>
</reference>
<organism evidence="1 2">
    <name type="scientific">Vespula squamosa</name>
    <name type="common">Southern yellow jacket</name>
    <name type="synonym">Wasp</name>
    <dbReference type="NCBI Taxonomy" id="30214"/>
    <lineage>
        <taxon>Eukaryota</taxon>
        <taxon>Metazoa</taxon>
        <taxon>Ecdysozoa</taxon>
        <taxon>Arthropoda</taxon>
        <taxon>Hexapoda</taxon>
        <taxon>Insecta</taxon>
        <taxon>Pterygota</taxon>
        <taxon>Neoptera</taxon>
        <taxon>Endopterygota</taxon>
        <taxon>Hymenoptera</taxon>
        <taxon>Apocrita</taxon>
        <taxon>Aculeata</taxon>
        <taxon>Vespoidea</taxon>
        <taxon>Vespidae</taxon>
        <taxon>Vespinae</taxon>
        <taxon>Vespula</taxon>
    </lineage>
</organism>
<dbReference type="AlphaFoldDB" id="A0ABD2AJC5"/>
<protein>
    <submittedName>
        <fullName evidence="1">Uncharacterized protein</fullName>
    </submittedName>
</protein>
<dbReference type="Proteomes" id="UP001607302">
    <property type="component" value="Unassembled WGS sequence"/>
</dbReference>
<keyword evidence="2" id="KW-1185">Reference proteome</keyword>
<sequence>MKERIKEDIILCIISYNRHINIGDLLYLIRLQLLCCIENKIFVITTGEKLQASTPTCKWIIFCNTQNLHTKLQYQLPERRDNYT</sequence>
<name>A0ABD2AJC5_VESSQ</name>
<proteinExistence type="predicted"/>
<gene>
    <name evidence="1" type="ORF">V1478_010221</name>
</gene>
<evidence type="ECO:0000313" key="1">
    <source>
        <dbReference type="EMBL" id="KAL2720645.1"/>
    </source>
</evidence>
<dbReference type="EMBL" id="JAUDFV010000146">
    <property type="protein sequence ID" value="KAL2720645.1"/>
    <property type="molecule type" value="Genomic_DNA"/>
</dbReference>